<evidence type="ECO:0000256" key="4">
    <source>
        <dbReference type="ARBA" id="ARBA00022692"/>
    </source>
</evidence>
<evidence type="ECO:0000313" key="9">
    <source>
        <dbReference type="EMBL" id="WPU97131.1"/>
    </source>
</evidence>
<evidence type="ECO:0000313" key="10">
    <source>
        <dbReference type="Proteomes" id="UP001324380"/>
    </source>
</evidence>
<keyword evidence="4 7" id="KW-0812">Transmembrane</keyword>
<dbReference type="InterPro" id="IPR027417">
    <property type="entry name" value="P-loop_NTPase"/>
</dbReference>
<keyword evidence="5 7" id="KW-1133">Transmembrane helix</keyword>
<dbReference type="GO" id="GO:0003677">
    <property type="term" value="F:DNA binding"/>
    <property type="evidence" value="ECO:0007669"/>
    <property type="project" value="UniProtKB-KW"/>
</dbReference>
<feature type="transmembrane region" description="Helical" evidence="7">
    <location>
        <begin position="110"/>
        <end position="131"/>
    </location>
</feature>
<reference evidence="9 10" key="1">
    <citation type="submission" date="2023-11" db="EMBL/GenBank/DDBJ databases">
        <title>Analysis of the Genomes of Mucilaginibacter gossypii cycad 4 and M. sabulilitoris SNA2: microbes with the potential for plant growth promotion.</title>
        <authorList>
            <person name="Hirsch A.M."/>
            <person name="Humm E."/>
            <person name="Rubbi M."/>
            <person name="Del Vecchio G."/>
            <person name="Ha S.M."/>
            <person name="Pellegrini M."/>
            <person name="Gunsalus R.P."/>
        </authorList>
    </citation>
    <scope>NUCLEOTIDE SEQUENCE [LARGE SCALE GENOMIC DNA]</scope>
    <source>
        <strain evidence="9 10">SNA2</strain>
    </source>
</reference>
<accession>A0ABZ0TWI7</accession>
<evidence type="ECO:0000256" key="2">
    <source>
        <dbReference type="ARBA" id="ARBA00008806"/>
    </source>
</evidence>
<evidence type="ECO:0000259" key="8">
    <source>
        <dbReference type="Pfam" id="PF14293"/>
    </source>
</evidence>
<feature type="domain" description="YWFCY" evidence="8">
    <location>
        <begin position="29"/>
        <end position="101"/>
    </location>
</feature>
<evidence type="ECO:0000256" key="7">
    <source>
        <dbReference type="SAM" id="Phobius"/>
    </source>
</evidence>
<keyword evidence="6 7" id="KW-0472">Membrane</keyword>
<dbReference type="PANTHER" id="PTHR37937:SF1">
    <property type="entry name" value="CONJUGATIVE TRANSFER: DNA TRANSPORT"/>
    <property type="match status" value="1"/>
</dbReference>
<keyword evidence="3" id="KW-1003">Cell membrane</keyword>
<dbReference type="Pfam" id="PF14293">
    <property type="entry name" value="YWFCY"/>
    <property type="match status" value="1"/>
</dbReference>
<evidence type="ECO:0000256" key="6">
    <source>
        <dbReference type="ARBA" id="ARBA00023136"/>
    </source>
</evidence>
<gene>
    <name evidence="9" type="ORF">SNE25_09630</name>
</gene>
<dbReference type="Pfam" id="PF02534">
    <property type="entry name" value="T4SS-DNA_transf"/>
    <property type="match status" value="1"/>
</dbReference>
<comment type="subcellular location">
    <subcellularLocation>
        <location evidence="1">Cell membrane</location>
        <topology evidence="1">Multi-pass membrane protein</topology>
    </subcellularLocation>
</comment>
<dbReference type="PANTHER" id="PTHR37937">
    <property type="entry name" value="CONJUGATIVE TRANSFER: DNA TRANSPORT"/>
    <property type="match status" value="1"/>
</dbReference>
<evidence type="ECO:0000256" key="3">
    <source>
        <dbReference type="ARBA" id="ARBA00022475"/>
    </source>
</evidence>
<dbReference type="EMBL" id="CP139558">
    <property type="protein sequence ID" value="WPU97131.1"/>
    <property type="molecule type" value="Genomic_DNA"/>
</dbReference>
<comment type="similarity">
    <text evidence="2">Belongs to the VirD4/TraG family.</text>
</comment>
<protein>
    <submittedName>
        <fullName evidence="9">Type IV secretion system DNA-binding domain-containing protein</fullName>
    </submittedName>
</protein>
<keyword evidence="9" id="KW-0238">DNA-binding</keyword>
<evidence type="ECO:0000256" key="5">
    <source>
        <dbReference type="ARBA" id="ARBA00022989"/>
    </source>
</evidence>
<sequence>MQFVIYLTLALDIFLFVYAHKKHILEVAAHYRLAFFLQRIKHMFVFKSALNSKLLILLLICLIAVGTLSRKDKDIKPRQAIIYPLSSGLFLFFGSLWFCGKNGELVLPLTSWYDIGYSCSALSGAILIHLAMDNISKIISSAVGKDKWNLEQESFMQSKRVRLSPASVNIPMLFYYRHKIHQGWINLDNIFRGTLLIGTPGAGKSFGVVAPFIRQLMAKEFTLCVYDFKYPDLARITYYHYLLARKQHPGKHPAFHVINLNEVERSRRINPLRRDFIQTLAEALETAEGLVEALKKGDKSGGGSDQFFTQSAINFLAACIYFFSRYADGKYSTLPHVLAFLNCSYEEIFNALFSEPELGSLLSPFTNAYKAKAFNQLEGQIGTLKIFISRMATKETFWVFSGDDFNLKISDPQQPGILVLANDPGTQNINSACYSLVINRLCRLINSRGNLPCGLIIDELPTLFIHRIENLIATARSNKVAVLIGLQELPQFHQQYGKETATTIAAVVGNILSGAVRNKETLEWLERLFGKVKQTGESLSIDRTKTSVSISEKMEPLIPAGKIAALKAGELVGLIAGGRSSSYNGKFESSAVNCRVNLDLKAIAQEERQYQPTPVFYNFLGKKEQVLQRNFQRINQEVESIIATFAPAKATMY</sequence>
<proteinExistence type="inferred from homology"/>
<dbReference type="InterPro" id="IPR051539">
    <property type="entry name" value="T4SS-coupling_protein"/>
</dbReference>
<dbReference type="Proteomes" id="UP001324380">
    <property type="component" value="Chromosome"/>
</dbReference>
<feature type="transmembrane region" description="Helical" evidence="7">
    <location>
        <begin position="80"/>
        <end position="98"/>
    </location>
</feature>
<keyword evidence="10" id="KW-1185">Reference proteome</keyword>
<dbReference type="CDD" id="cd01127">
    <property type="entry name" value="TrwB_TraG_TraD_VirD4"/>
    <property type="match status" value="1"/>
</dbReference>
<evidence type="ECO:0000256" key="1">
    <source>
        <dbReference type="ARBA" id="ARBA00004651"/>
    </source>
</evidence>
<dbReference type="RefSeq" id="WP_321566216.1">
    <property type="nucleotide sequence ID" value="NZ_CP139558.1"/>
</dbReference>
<organism evidence="9 10">
    <name type="scientific">Mucilaginibacter sabulilitoris</name>
    <dbReference type="NCBI Taxonomy" id="1173583"/>
    <lineage>
        <taxon>Bacteria</taxon>
        <taxon>Pseudomonadati</taxon>
        <taxon>Bacteroidota</taxon>
        <taxon>Sphingobacteriia</taxon>
        <taxon>Sphingobacteriales</taxon>
        <taxon>Sphingobacteriaceae</taxon>
        <taxon>Mucilaginibacter</taxon>
    </lineage>
</organism>
<dbReference type="Gene3D" id="3.40.50.300">
    <property type="entry name" value="P-loop containing nucleotide triphosphate hydrolases"/>
    <property type="match status" value="1"/>
</dbReference>
<dbReference type="SUPFAM" id="SSF52540">
    <property type="entry name" value="P-loop containing nucleoside triphosphate hydrolases"/>
    <property type="match status" value="1"/>
</dbReference>
<dbReference type="InterPro" id="IPR025988">
    <property type="entry name" value="YWFCY_dom"/>
</dbReference>
<name>A0ABZ0TWI7_9SPHI</name>
<dbReference type="InterPro" id="IPR003688">
    <property type="entry name" value="TraG/VirD4"/>
</dbReference>
<feature type="transmembrane region" description="Helical" evidence="7">
    <location>
        <begin position="43"/>
        <end position="68"/>
    </location>
</feature>